<organism evidence="1 2">
    <name type="scientific">Ooceraea biroi</name>
    <name type="common">Clonal raider ant</name>
    <name type="synonym">Cerapachys biroi</name>
    <dbReference type="NCBI Taxonomy" id="2015173"/>
    <lineage>
        <taxon>Eukaryota</taxon>
        <taxon>Metazoa</taxon>
        <taxon>Ecdysozoa</taxon>
        <taxon>Arthropoda</taxon>
        <taxon>Hexapoda</taxon>
        <taxon>Insecta</taxon>
        <taxon>Pterygota</taxon>
        <taxon>Neoptera</taxon>
        <taxon>Endopterygota</taxon>
        <taxon>Hymenoptera</taxon>
        <taxon>Apocrita</taxon>
        <taxon>Aculeata</taxon>
        <taxon>Formicoidea</taxon>
        <taxon>Formicidae</taxon>
        <taxon>Dorylinae</taxon>
        <taxon>Ooceraea</taxon>
    </lineage>
</organism>
<name>A0A026X3M1_OOCBI</name>
<dbReference type="AlphaFoldDB" id="A0A026X3M1"/>
<reference evidence="1 2" key="1">
    <citation type="journal article" date="2014" name="Curr. Biol.">
        <title>The genome of the clonal raider ant Cerapachys biroi.</title>
        <authorList>
            <person name="Oxley P.R."/>
            <person name="Ji L."/>
            <person name="Fetter-Pruneda I."/>
            <person name="McKenzie S.K."/>
            <person name="Li C."/>
            <person name="Hu H."/>
            <person name="Zhang G."/>
            <person name="Kronauer D.J."/>
        </authorList>
    </citation>
    <scope>NUCLEOTIDE SEQUENCE [LARGE SCALE GENOMIC DNA]</scope>
</reference>
<keyword evidence="2" id="KW-1185">Reference proteome</keyword>
<sequence>MGGARGPSGMDGPVNYGRAAMRSVDYSGGELGRFNPHVLRSTRYTRVGRWIDDVPRIHDQFPFVEAHPRSETRLLAGCTR</sequence>
<gene>
    <name evidence="1" type="ORF">X777_07483</name>
</gene>
<protein>
    <submittedName>
        <fullName evidence="1">Uncharacterized protein</fullName>
    </submittedName>
</protein>
<evidence type="ECO:0000313" key="1">
    <source>
        <dbReference type="EMBL" id="EZA62668.1"/>
    </source>
</evidence>
<proteinExistence type="predicted"/>
<accession>A0A026X3M1</accession>
<evidence type="ECO:0000313" key="2">
    <source>
        <dbReference type="Proteomes" id="UP000053097"/>
    </source>
</evidence>
<dbReference type="EMBL" id="KK107019">
    <property type="protein sequence ID" value="EZA62668.1"/>
    <property type="molecule type" value="Genomic_DNA"/>
</dbReference>
<dbReference type="Proteomes" id="UP000053097">
    <property type="component" value="Unassembled WGS sequence"/>
</dbReference>